<protein>
    <submittedName>
        <fullName evidence="6">MBL fold metallo-hydrolase</fullName>
    </submittedName>
</protein>
<evidence type="ECO:0000256" key="1">
    <source>
        <dbReference type="ARBA" id="ARBA00007749"/>
    </source>
</evidence>
<dbReference type="InterPro" id="IPR051013">
    <property type="entry name" value="MBL_superfamily_lactonases"/>
</dbReference>
<dbReference type="EMBL" id="JARGYC010000008">
    <property type="protein sequence ID" value="MDF0600004.1"/>
    <property type="molecule type" value="Genomic_DNA"/>
</dbReference>
<dbReference type="SMART" id="SM00849">
    <property type="entry name" value="Lactamase_B"/>
    <property type="match status" value="1"/>
</dbReference>
<name>A0AAE3NPC3_9RHOB</name>
<organism evidence="6 7">
    <name type="scientific">Psychromarinibacter sediminicola</name>
    <dbReference type="NCBI Taxonomy" id="3033385"/>
    <lineage>
        <taxon>Bacteria</taxon>
        <taxon>Pseudomonadati</taxon>
        <taxon>Pseudomonadota</taxon>
        <taxon>Alphaproteobacteria</taxon>
        <taxon>Rhodobacterales</taxon>
        <taxon>Paracoccaceae</taxon>
        <taxon>Psychromarinibacter</taxon>
    </lineage>
</organism>
<dbReference type="GO" id="GO:0016787">
    <property type="term" value="F:hydrolase activity"/>
    <property type="evidence" value="ECO:0007669"/>
    <property type="project" value="UniProtKB-KW"/>
</dbReference>
<proteinExistence type="inferred from homology"/>
<dbReference type="Gene3D" id="3.60.15.10">
    <property type="entry name" value="Ribonuclease Z/Hydroxyacylglutathione hydrolase-like"/>
    <property type="match status" value="1"/>
</dbReference>
<dbReference type="CDD" id="cd07720">
    <property type="entry name" value="OPHC2-like_MBL-fold"/>
    <property type="match status" value="1"/>
</dbReference>
<evidence type="ECO:0000313" key="6">
    <source>
        <dbReference type="EMBL" id="MDF0600004.1"/>
    </source>
</evidence>
<dbReference type="InterPro" id="IPR036866">
    <property type="entry name" value="RibonucZ/Hydroxyglut_hydro"/>
</dbReference>
<dbReference type="GO" id="GO:0046872">
    <property type="term" value="F:metal ion binding"/>
    <property type="evidence" value="ECO:0007669"/>
    <property type="project" value="UniProtKB-KW"/>
</dbReference>
<sequence length="301" mass="31663">MHRREVLAGLAAAGAGALLPRFAVAEIPAGAGTVRTVSDGNLVLPRSFVLGGLPEEELAPILKAHGVSGDQLTPPCNVTLYQDDTRTVLFDVGAGATFMPSAGELFESLDAAGVAPEDVTEVVFTHAHPDHLWGLLDDFGDPAFPNARLMMGRAEWDYWTDPETVNTIGAERQAFAVGAARRLEMVADQMEFFEDDDEVLPGIVAVGTFGHTPGHMSFDVGGGDGVFVIGDAVANAHVAFARPGWATANDQDPETAAATRTALMGRLAEEARTVIGFHLPHGGTGRVVAEGDGYRFEAADS</sequence>
<evidence type="ECO:0000256" key="4">
    <source>
        <dbReference type="ARBA" id="ARBA00022833"/>
    </source>
</evidence>
<dbReference type="AlphaFoldDB" id="A0AAE3NPC3"/>
<dbReference type="InterPro" id="IPR001279">
    <property type="entry name" value="Metallo-B-lactamas"/>
</dbReference>
<dbReference type="SUPFAM" id="SSF56281">
    <property type="entry name" value="Metallo-hydrolase/oxidoreductase"/>
    <property type="match status" value="1"/>
</dbReference>
<reference evidence="6" key="1">
    <citation type="submission" date="2023-03" db="EMBL/GenBank/DDBJ databases">
        <title>Multiphase analysis and comparison of six strains from genera Psychromarinibacter, Lutimaribacter, and Maritimibacter, including a novel species: Psychromarinibacter sediminicola sp. nov.</title>
        <authorList>
            <person name="Wang Y.-H."/>
            <person name="Ye M.-Q."/>
            <person name="Du Z.-J."/>
        </authorList>
    </citation>
    <scope>NUCLEOTIDE SEQUENCE</scope>
    <source>
        <strain evidence="6">C21-152</strain>
    </source>
</reference>
<dbReference type="Pfam" id="PF00753">
    <property type="entry name" value="Lactamase_B"/>
    <property type="match status" value="1"/>
</dbReference>
<dbReference type="RefSeq" id="WP_275566150.1">
    <property type="nucleotide sequence ID" value="NZ_JARGYC010000008.1"/>
</dbReference>
<evidence type="ECO:0000256" key="2">
    <source>
        <dbReference type="ARBA" id="ARBA00022723"/>
    </source>
</evidence>
<keyword evidence="2" id="KW-0479">Metal-binding</keyword>
<evidence type="ECO:0000256" key="3">
    <source>
        <dbReference type="ARBA" id="ARBA00022801"/>
    </source>
</evidence>
<keyword evidence="3" id="KW-0378">Hydrolase</keyword>
<dbReference type="PANTHER" id="PTHR42978">
    <property type="entry name" value="QUORUM-QUENCHING LACTONASE YTNP-RELATED-RELATED"/>
    <property type="match status" value="1"/>
</dbReference>
<dbReference type="Proteomes" id="UP001220964">
    <property type="component" value="Unassembled WGS sequence"/>
</dbReference>
<feature type="domain" description="Metallo-beta-lactamase" evidence="5">
    <location>
        <begin position="75"/>
        <end position="278"/>
    </location>
</feature>
<comment type="similarity">
    <text evidence="1">Belongs to the metallo-beta-lactamase superfamily.</text>
</comment>
<evidence type="ECO:0000259" key="5">
    <source>
        <dbReference type="SMART" id="SM00849"/>
    </source>
</evidence>
<keyword evidence="4" id="KW-0862">Zinc</keyword>
<dbReference type="PANTHER" id="PTHR42978:SF6">
    <property type="entry name" value="QUORUM-QUENCHING LACTONASE YTNP-RELATED"/>
    <property type="match status" value="1"/>
</dbReference>
<evidence type="ECO:0000313" key="7">
    <source>
        <dbReference type="Proteomes" id="UP001220964"/>
    </source>
</evidence>
<accession>A0AAE3NPC3</accession>
<comment type="caution">
    <text evidence="6">The sequence shown here is derived from an EMBL/GenBank/DDBJ whole genome shotgun (WGS) entry which is preliminary data.</text>
</comment>
<gene>
    <name evidence="6" type="ORF">P1J78_04600</name>
</gene>
<keyword evidence="7" id="KW-1185">Reference proteome</keyword>